<dbReference type="PANTHER" id="PTHR18034:SF3">
    <property type="entry name" value="PRE-MRNA-SPLICING FACTOR CWC22 HOMOLOG"/>
    <property type="match status" value="1"/>
</dbReference>
<dbReference type="Gene3D" id="1.25.40.180">
    <property type="match status" value="1"/>
</dbReference>
<dbReference type="STRING" id="145388.A0A0D2M785"/>
<dbReference type="GeneID" id="25734396"/>
<accession>A0A0D2M785</accession>
<dbReference type="GO" id="GO:0003723">
    <property type="term" value="F:RNA binding"/>
    <property type="evidence" value="ECO:0007669"/>
    <property type="project" value="InterPro"/>
</dbReference>
<evidence type="ECO:0000313" key="3">
    <source>
        <dbReference type="Proteomes" id="UP000054498"/>
    </source>
</evidence>
<evidence type="ECO:0000259" key="1">
    <source>
        <dbReference type="Pfam" id="PF02854"/>
    </source>
</evidence>
<organism evidence="2 3">
    <name type="scientific">Monoraphidium neglectum</name>
    <dbReference type="NCBI Taxonomy" id="145388"/>
    <lineage>
        <taxon>Eukaryota</taxon>
        <taxon>Viridiplantae</taxon>
        <taxon>Chlorophyta</taxon>
        <taxon>core chlorophytes</taxon>
        <taxon>Chlorophyceae</taxon>
        <taxon>CS clade</taxon>
        <taxon>Sphaeropleales</taxon>
        <taxon>Selenastraceae</taxon>
        <taxon>Monoraphidium</taxon>
    </lineage>
</organism>
<feature type="non-terminal residue" evidence="2">
    <location>
        <position position="180"/>
    </location>
</feature>
<protein>
    <submittedName>
        <fullName evidence="2">Pre-mRNA-splicing factor CWC22</fullName>
    </submittedName>
</protein>
<dbReference type="InterPro" id="IPR003890">
    <property type="entry name" value="MIF4G-like_typ-3"/>
</dbReference>
<dbReference type="PANTHER" id="PTHR18034">
    <property type="entry name" value="CELL CYCLE CONTROL PROTEIN CWF22-RELATED"/>
    <property type="match status" value="1"/>
</dbReference>
<reference evidence="2 3" key="1">
    <citation type="journal article" date="2013" name="BMC Genomics">
        <title>Reconstruction of the lipid metabolism for the microalga Monoraphidium neglectum from its genome sequence reveals characteristics suitable for biofuel production.</title>
        <authorList>
            <person name="Bogen C."/>
            <person name="Al-Dilaimi A."/>
            <person name="Albersmeier A."/>
            <person name="Wichmann J."/>
            <person name="Grundmann M."/>
            <person name="Rupp O."/>
            <person name="Lauersen K.J."/>
            <person name="Blifernez-Klassen O."/>
            <person name="Kalinowski J."/>
            <person name="Goesmann A."/>
            <person name="Mussgnug J.H."/>
            <person name="Kruse O."/>
        </authorList>
    </citation>
    <scope>NUCLEOTIDE SEQUENCE [LARGE SCALE GENOMIC DNA]</scope>
    <source>
        <strain evidence="2 3">SAG 48.87</strain>
    </source>
</reference>
<name>A0A0D2M785_9CHLO</name>
<dbReference type="RefSeq" id="XP_013890365.1">
    <property type="nucleotide sequence ID" value="XM_014034911.1"/>
</dbReference>
<dbReference type="KEGG" id="mng:MNEG_16619"/>
<dbReference type="GO" id="GO:0071013">
    <property type="term" value="C:catalytic step 2 spliceosome"/>
    <property type="evidence" value="ECO:0007669"/>
    <property type="project" value="TreeGrafter"/>
</dbReference>
<dbReference type="Proteomes" id="UP000054498">
    <property type="component" value="Unassembled WGS sequence"/>
</dbReference>
<dbReference type="Pfam" id="PF02854">
    <property type="entry name" value="MIF4G"/>
    <property type="match status" value="1"/>
</dbReference>
<dbReference type="EMBL" id="KK106794">
    <property type="protein sequence ID" value="KIY91345.1"/>
    <property type="molecule type" value="Genomic_DNA"/>
</dbReference>
<dbReference type="InterPro" id="IPR016024">
    <property type="entry name" value="ARM-type_fold"/>
</dbReference>
<dbReference type="AlphaFoldDB" id="A0A0D2M785"/>
<dbReference type="SUPFAM" id="SSF48371">
    <property type="entry name" value="ARM repeat"/>
    <property type="match status" value="1"/>
</dbReference>
<keyword evidence="3" id="KW-1185">Reference proteome</keyword>
<dbReference type="GO" id="GO:0000398">
    <property type="term" value="P:mRNA splicing, via spliceosome"/>
    <property type="evidence" value="ECO:0007669"/>
    <property type="project" value="TreeGrafter"/>
</dbReference>
<gene>
    <name evidence="2" type="ORF">MNEG_16619</name>
</gene>
<sequence length="180" mass="19832">MKAEMASPAFAPVYAALVAVVNTKFPEIGLLLLHRVVGRWKRAYRSNDKPVCLALVKFMAHLINQGVAHELLALELLVLMLENPSDDGVEVAVDFCKDVGAYLQDVAPAGLHSVFERFRAILHEGSIDRRCQYIIEGLFAIRKAGFDKSGHPQVQAALDLVESEDQVTHEVSLDDAVDPQ</sequence>
<feature type="domain" description="MIF4G" evidence="1">
    <location>
        <begin position="6"/>
        <end position="143"/>
    </location>
</feature>
<proteinExistence type="predicted"/>
<dbReference type="OrthoDB" id="1924287at2759"/>
<evidence type="ECO:0000313" key="2">
    <source>
        <dbReference type="EMBL" id="KIY91345.1"/>
    </source>
</evidence>
<dbReference type="InterPro" id="IPR050781">
    <property type="entry name" value="CWC22_splicing_factor"/>
</dbReference>